<dbReference type="Gene3D" id="3.40.50.150">
    <property type="entry name" value="Vaccinia Virus protein VP39"/>
    <property type="match status" value="1"/>
</dbReference>
<dbReference type="PANTHER" id="PTHR34203">
    <property type="entry name" value="METHYLTRANSFERASE, FKBM FAMILY PROTEIN"/>
    <property type="match status" value="1"/>
</dbReference>
<keyword evidence="3" id="KW-1185">Reference proteome</keyword>
<comment type="caution">
    <text evidence="2">The sequence shown here is derived from an EMBL/GenBank/DDBJ whole genome shotgun (WGS) entry which is preliminary data.</text>
</comment>
<dbReference type="GeneID" id="78820615"/>
<feature type="domain" description="Methyltransferase FkbM" evidence="1">
    <location>
        <begin position="97"/>
        <end position="257"/>
    </location>
</feature>
<reference evidence="2 3" key="1">
    <citation type="journal article" date="2019" name="Int. J. Syst. Evol. Microbiol.">
        <title>The Global Catalogue of Microorganisms (GCM) 10K type strain sequencing project: providing services to taxonomists for standard genome sequencing and annotation.</title>
        <authorList>
            <consortium name="The Broad Institute Genomics Platform"/>
            <consortium name="The Broad Institute Genome Sequencing Center for Infectious Disease"/>
            <person name="Wu L."/>
            <person name="Ma J."/>
        </authorList>
    </citation>
    <scope>NUCLEOTIDE SEQUENCE [LARGE SCALE GENOMIC DNA]</scope>
    <source>
        <strain evidence="2 3">XZYJT29</strain>
    </source>
</reference>
<dbReference type="Proteomes" id="UP001596432">
    <property type="component" value="Unassembled WGS sequence"/>
</dbReference>
<dbReference type="InterPro" id="IPR052514">
    <property type="entry name" value="SAM-dependent_MTase"/>
</dbReference>
<dbReference type="GO" id="GO:0008168">
    <property type="term" value="F:methyltransferase activity"/>
    <property type="evidence" value="ECO:0007669"/>
    <property type="project" value="UniProtKB-KW"/>
</dbReference>
<evidence type="ECO:0000313" key="2">
    <source>
        <dbReference type="EMBL" id="MFC7140327.1"/>
    </source>
</evidence>
<evidence type="ECO:0000259" key="1">
    <source>
        <dbReference type="Pfam" id="PF05050"/>
    </source>
</evidence>
<accession>A0ABD5Y4E0</accession>
<name>A0ABD5Y4E0_9EURY</name>
<dbReference type="EC" id="2.1.1.-" evidence="2"/>
<dbReference type="EMBL" id="JBHTAS010000001">
    <property type="protein sequence ID" value="MFC7140327.1"/>
    <property type="molecule type" value="Genomic_DNA"/>
</dbReference>
<dbReference type="InterPro" id="IPR029063">
    <property type="entry name" value="SAM-dependent_MTases_sf"/>
</dbReference>
<organism evidence="2 3">
    <name type="scientific">Halosimplex aquaticum</name>
    <dbReference type="NCBI Taxonomy" id="3026162"/>
    <lineage>
        <taxon>Archaea</taxon>
        <taxon>Methanobacteriati</taxon>
        <taxon>Methanobacteriota</taxon>
        <taxon>Stenosarchaea group</taxon>
        <taxon>Halobacteria</taxon>
        <taxon>Halobacteriales</taxon>
        <taxon>Haloarculaceae</taxon>
        <taxon>Halosimplex</taxon>
    </lineage>
</organism>
<dbReference type="RefSeq" id="WP_274325885.1">
    <property type="nucleotide sequence ID" value="NZ_CP118158.1"/>
</dbReference>
<evidence type="ECO:0000313" key="3">
    <source>
        <dbReference type="Proteomes" id="UP001596432"/>
    </source>
</evidence>
<dbReference type="InterPro" id="IPR006342">
    <property type="entry name" value="FkbM_mtfrase"/>
</dbReference>
<proteinExistence type="predicted"/>
<dbReference type="AlphaFoldDB" id="A0ABD5Y4E0"/>
<dbReference type="GO" id="GO:0032259">
    <property type="term" value="P:methylation"/>
    <property type="evidence" value="ECO:0007669"/>
    <property type="project" value="UniProtKB-KW"/>
</dbReference>
<keyword evidence="2" id="KW-0808">Transferase</keyword>
<dbReference type="NCBIfam" id="TIGR01444">
    <property type="entry name" value="fkbM_fam"/>
    <property type="match status" value="1"/>
</dbReference>
<gene>
    <name evidence="2" type="ORF">ACFQMA_10875</name>
</gene>
<protein>
    <submittedName>
        <fullName evidence="2">FkbM family methyltransferase</fullName>
        <ecNumber evidence="2">2.1.1.-</ecNumber>
    </submittedName>
</protein>
<dbReference type="PANTHER" id="PTHR34203:SF15">
    <property type="entry name" value="SLL1173 PROTEIN"/>
    <property type="match status" value="1"/>
</dbReference>
<sequence>MEYRNHLRKGLDLLRDIYTGPFRRISQGLGLEEHLRGLNECLEVAVTKTQTVTIEGISAEFHVTTRPELWRLRALNNEREVLTRLFADVRPDDVFFDVGANIGTHSCLVGQQLVDGSVVAFEPHPNNAQRLKENLSLNDVRATVFEYAISNKNGQQPLRVDEGGIGQGKHMLSETSGGNTIEVATIRLDDLVKSGDIPQPDVIKIDVEGAELDALRGMTGTLRQSSCRSIICEIHSSQNEDSEHIREVTELLESHSYDTDVIAERGTEKFVHAQRKGDT</sequence>
<dbReference type="Pfam" id="PF05050">
    <property type="entry name" value="Methyltransf_21"/>
    <property type="match status" value="1"/>
</dbReference>
<keyword evidence="2" id="KW-0489">Methyltransferase</keyword>
<dbReference type="SUPFAM" id="SSF53335">
    <property type="entry name" value="S-adenosyl-L-methionine-dependent methyltransferases"/>
    <property type="match status" value="1"/>
</dbReference>